<evidence type="ECO:0000313" key="4">
    <source>
        <dbReference type="EMBL" id="MBE9399199.1"/>
    </source>
</evidence>
<name>A0A8J7FGI0_9GAMM</name>
<dbReference type="Gene3D" id="1.25.40.10">
    <property type="entry name" value="Tetratricopeptide repeat domain"/>
    <property type="match status" value="1"/>
</dbReference>
<dbReference type="Pfam" id="PF24125">
    <property type="entry name" value="Cds6_C"/>
    <property type="match status" value="1"/>
</dbReference>
<dbReference type="AlphaFoldDB" id="A0A8J7FGI0"/>
<dbReference type="Pfam" id="PF13174">
    <property type="entry name" value="TPR_6"/>
    <property type="match status" value="1"/>
</dbReference>
<comment type="caution">
    <text evidence="4">The sequence shown here is derived from an EMBL/GenBank/DDBJ whole genome shotgun (WGS) entry which is preliminary data.</text>
</comment>
<feature type="domain" description="Cds6 C-terminal" evidence="3">
    <location>
        <begin position="365"/>
        <end position="467"/>
    </location>
</feature>
<feature type="repeat" description="TPR" evidence="1">
    <location>
        <begin position="118"/>
        <end position="151"/>
    </location>
</feature>
<keyword evidence="2" id="KW-0472">Membrane</keyword>
<evidence type="ECO:0000256" key="2">
    <source>
        <dbReference type="SAM" id="Phobius"/>
    </source>
</evidence>
<dbReference type="SUPFAM" id="SSF48452">
    <property type="entry name" value="TPR-like"/>
    <property type="match status" value="1"/>
</dbReference>
<organism evidence="4 5">
    <name type="scientific">Pontibacterium sinense</name>
    <dbReference type="NCBI Taxonomy" id="2781979"/>
    <lineage>
        <taxon>Bacteria</taxon>
        <taxon>Pseudomonadati</taxon>
        <taxon>Pseudomonadota</taxon>
        <taxon>Gammaproteobacteria</taxon>
        <taxon>Oceanospirillales</taxon>
        <taxon>Oceanospirillaceae</taxon>
        <taxon>Pontibacterium</taxon>
    </lineage>
</organism>
<accession>A0A8J7FGI0</accession>
<dbReference type="PROSITE" id="PS50005">
    <property type="entry name" value="TPR"/>
    <property type="match status" value="1"/>
</dbReference>
<dbReference type="Pfam" id="PF14559">
    <property type="entry name" value="TPR_19"/>
    <property type="match status" value="1"/>
</dbReference>
<keyword evidence="2" id="KW-1133">Transmembrane helix</keyword>
<proteinExistence type="predicted"/>
<dbReference type="InterPro" id="IPR019734">
    <property type="entry name" value="TPR_rpt"/>
</dbReference>
<protein>
    <submittedName>
        <fullName evidence="4">Tetratricopeptide repeat protein</fullName>
    </submittedName>
</protein>
<reference evidence="4" key="1">
    <citation type="submission" date="2020-10" db="EMBL/GenBank/DDBJ databases">
        <title>Bacterium isolated from coastal waters sediment.</title>
        <authorList>
            <person name="Chen R.-J."/>
            <person name="Lu D.-C."/>
            <person name="Zhu K.-L."/>
            <person name="Du Z.-J."/>
        </authorList>
    </citation>
    <scope>NUCLEOTIDE SEQUENCE</scope>
    <source>
        <strain evidence="4">N1Y112</strain>
    </source>
</reference>
<evidence type="ECO:0000256" key="1">
    <source>
        <dbReference type="PROSITE-ProRule" id="PRU00339"/>
    </source>
</evidence>
<keyword evidence="5" id="KW-1185">Reference proteome</keyword>
<keyword evidence="1" id="KW-0802">TPR repeat</keyword>
<dbReference type="SMART" id="SM00028">
    <property type="entry name" value="TPR"/>
    <property type="match status" value="3"/>
</dbReference>
<dbReference type="RefSeq" id="WP_193954896.1">
    <property type="nucleotide sequence ID" value="NZ_JADEYS010000023.1"/>
</dbReference>
<sequence>MASLQNAPGKKRWLPLAIAAVIAGVVAYSVMDSSDNSSSPAPQVTSDATDLQSLQQANRYLRNGQYQNAMTAVDQVLAADEDNMDAQLLKATLLSKTGRSAQAETLLNELREQYPDRPEPLNNLAVMYAEAGDNSRAIQTLQSAFKTHPSYAQVYQNLSDMYAVLAAEAYNKALGVSGTDRGPQLVSLSQFGYPTAIGMHSAPLFEPKPELQAQEETPAPEVATVVDIPSAAPEQEPENIELNIQAAENLTTDNDLATEELAVAEAIGISEATPATPLPYTNVVMNQADSEAISAAQNPAQTDRNDAGTDTMALSASPEELAIARETERAAKLLASLEADQLSERENERTAVKETPPAPEKIIEGHLKSWAKAWSEQNVQAYVRAYVAGYKPNNGVSHKQWVQTRTNRLTSPDYIKVALSDIDVVMLSDSRAEATFRQSYRSDRYRDVARKRISLMRRSSGWKIVQEGSL</sequence>
<evidence type="ECO:0000259" key="3">
    <source>
        <dbReference type="Pfam" id="PF24125"/>
    </source>
</evidence>
<dbReference type="InterPro" id="IPR032710">
    <property type="entry name" value="NTF2-like_dom_sf"/>
</dbReference>
<dbReference type="InterPro" id="IPR056203">
    <property type="entry name" value="Cds6_C"/>
</dbReference>
<dbReference type="InterPro" id="IPR011990">
    <property type="entry name" value="TPR-like_helical_dom_sf"/>
</dbReference>
<feature type="transmembrane region" description="Helical" evidence="2">
    <location>
        <begin position="12"/>
        <end position="31"/>
    </location>
</feature>
<gene>
    <name evidence="4" type="ORF">IOQ59_18205</name>
</gene>
<dbReference type="SUPFAM" id="SSF54427">
    <property type="entry name" value="NTF2-like"/>
    <property type="match status" value="1"/>
</dbReference>
<dbReference type="EMBL" id="JADEYS010000023">
    <property type="protein sequence ID" value="MBE9399199.1"/>
    <property type="molecule type" value="Genomic_DNA"/>
</dbReference>
<dbReference type="Proteomes" id="UP000640333">
    <property type="component" value="Unassembled WGS sequence"/>
</dbReference>
<evidence type="ECO:0000313" key="5">
    <source>
        <dbReference type="Proteomes" id="UP000640333"/>
    </source>
</evidence>
<keyword evidence="2" id="KW-0812">Transmembrane</keyword>